<evidence type="ECO:0000313" key="7">
    <source>
        <dbReference type="EMBL" id="TVU69295.1"/>
    </source>
</evidence>
<dbReference type="PANTHER" id="PTHR47649:SF1">
    <property type="entry name" value="RIBONUCLEASE D"/>
    <property type="match status" value="1"/>
</dbReference>
<reference evidence="7 8" key="1">
    <citation type="submission" date="2019-07" db="EMBL/GenBank/DDBJ databases">
        <title>Diversity of Bacteria from Kongsfjorden, Arctic.</title>
        <authorList>
            <person name="Yu Y."/>
        </authorList>
    </citation>
    <scope>NUCLEOTIDE SEQUENCE [LARGE SCALE GENOMIC DNA]</scope>
    <source>
        <strain evidence="7 8">SM1923</strain>
    </source>
</reference>
<keyword evidence="4 7" id="KW-0378">Hydrolase</keyword>
<dbReference type="InterPro" id="IPR006292">
    <property type="entry name" value="RNase_D"/>
</dbReference>
<dbReference type="SMART" id="SM00474">
    <property type="entry name" value="35EXOc"/>
    <property type="match status" value="1"/>
</dbReference>
<keyword evidence="2" id="KW-0819">tRNA processing</keyword>
<dbReference type="Proteomes" id="UP000319941">
    <property type="component" value="Unassembled WGS sequence"/>
</dbReference>
<dbReference type="Gene3D" id="3.30.420.10">
    <property type="entry name" value="Ribonuclease H-like superfamily/Ribonuclease H"/>
    <property type="match status" value="1"/>
</dbReference>
<gene>
    <name evidence="7" type="primary">rnd</name>
    <name evidence="7" type="ORF">FQP86_12690</name>
</gene>
<dbReference type="PANTHER" id="PTHR47649">
    <property type="entry name" value="RIBONUCLEASE D"/>
    <property type="match status" value="1"/>
</dbReference>
<dbReference type="GO" id="GO:0008408">
    <property type="term" value="F:3'-5' exonuclease activity"/>
    <property type="evidence" value="ECO:0007669"/>
    <property type="project" value="InterPro"/>
</dbReference>
<dbReference type="EC" id="3.1.13.5" evidence="7"/>
<dbReference type="GO" id="GO:0033890">
    <property type="term" value="F:ribonuclease D activity"/>
    <property type="evidence" value="ECO:0007669"/>
    <property type="project" value="UniProtKB-EC"/>
</dbReference>
<dbReference type="InterPro" id="IPR036397">
    <property type="entry name" value="RNaseH_sf"/>
</dbReference>
<evidence type="ECO:0000313" key="8">
    <source>
        <dbReference type="Proteomes" id="UP000319941"/>
    </source>
</evidence>
<feature type="domain" description="HRDC" evidence="6">
    <location>
        <begin position="237"/>
        <end position="317"/>
    </location>
</feature>
<keyword evidence="3" id="KW-0540">Nuclease</keyword>
<protein>
    <submittedName>
        <fullName evidence="7">Ribonuclease D</fullName>
        <ecNumber evidence="7">3.1.13.5</ecNumber>
    </submittedName>
</protein>
<dbReference type="Pfam" id="PF00570">
    <property type="entry name" value="HRDC"/>
    <property type="match status" value="1"/>
</dbReference>
<keyword evidence="1" id="KW-0963">Cytoplasm</keyword>
<evidence type="ECO:0000256" key="2">
    <source>
        <dbReference type="ARBA" id="ARBA00022694"/>
    </source>
</evidence>
<dbReference type="SUPFAM" id="SSF53098">
    <property type="entry name" value="Ribonuclease H-like"/>
    <property type="match status" value="1"/>
</dbReference>
<sequence length="395" mass="43903">MSDQLPASAALLSELDFDAIWVETPEALATACAELEGADWLALDTEFIRESTFFPIPALVQLMSARDGQLPGEDGTTPRIFLIDPTVVPASDALKRLLGAEGPLKLLHACGEDMEVFLRWAGVAPTPLIDTQIAEGLTGGEASMGYQRLVERVAGITVPKEETRSNWLKRPLTQGQCDYAALDVLFLPQVWTEQRAALQKLERMDWLKEDCSAPGSSGGSIPDPEYWKRHRSLWKLSPRGLASWQALCEWREVQIRKRDVPRSRLLADAQLFGICERLPINRFDMAKVEGMRPPQIKREGDTVLAILKDVAMIDDSQLPRVPPSPLAPEWKNRMKRLKREVNAVAEAQGVKPEILGRRRDMEALVIADHDGEALPLPSGWRGDLLAERLAKALAV</sequence>
<dbReference type="STRING" id="553385.GCA_000591415_03524"/>
<evidence type="ECO:0000256" key="1">
    <source>
        <dbReference type="ARBA" id="ARBA00022490"/>
    </source>
</evidence>
<dbReference type="InterPro" id="IPR048579">
    <property type="entry name" value="RNAseD_HRDC_C"/>
</dbReference>
<dbReference type="SUPFAM" id="SSF47819">
    <property type="entry name" value="HRDC-like"/>
    <property type="match status" value="2"/>
</dbReference>
<name>A0A558HJI6_9GAMM</name>
<dbReference type="InterPro" id="IPR012337">
    <property type="entry name" value="RNaseH-like_sf"/>
</dbReference>
<evidence type="ECO:0000256" key="3">
    <source>
        <dbReference type="ARBA" id="ARBA00022722"/>
    </source>
</evidence>
<dbReference type="OrthoDB" id="9800549at2"/>
<evidence type="ECO:0000256" key="4">
    <source>
        <dbReference type="ARBA" id="ARBA00022801"/>
    </source>
</evidence>
<dbReference type="SMART" id="SM00341">
    <property type="entry name" value="HRDC"/>
    <property type="match status" value="1"/>
</dbReference>
<dbReference type="InterPro" id="IPR010997">
    <property type="entry name" value="HRDC-like_sf"/>
</dbReference>
<dbReference type="InterPro" id="IPR002121">
    <property type="entry name" value="HRDC_dom"/>
</dbReference>
<evidence type="ECO:0000259" key="6">
    <source>
        <dbReference type="PROSITE" id="PS50967"/>
    </source>
</evidence>
<dbReference type="Gene3D" id="1.10.150.80">
    <property type="entry name" value="HRDC domain"/>
    <property type="match status" value="2"/>
</dbReference>
<dbReference type="InterPro" id="IPR002562">
    <property type="entry name" value="3'-5'_exonuclease_dom"/>
</dbReference>
<dbReference type="RefSeq" id="WP_144727755.1">
    <property type="nucleotide sequence ID" value="NZ_CAWOWR010000137.1"/>
</dbReference>
<dbReference type="GO" id="GO:0000166">
    <property type="term" value="F:nucleotide binding"/>
    <property type="evidence" value="ECO:0007669"/>
    <property type="project" value="InterPro"/>
</dbReference>
<dbReference type="InterPro" id="IPR044876">
    <property type="entry name" value="HRDC_dom_sf"/>
</dbReference>
<evidence type="ECO:0000256" key="5">
    <source>
        <dbReference type="ARBA" id="ARBA00022839"/>
    </source>
</evidence>
<dbReference type="EMBL" id="VNFH01000008">
    <property type="protein sequence ID" value="TVU69295.1"/>
    <property type="molecule type" value="Genomic_DNA"/>
</dbReference>
<comment type="caution">
    <text evidence="7">The sequence shown here is derived from an EMBL/GenBank/DDBJ whole genome shotgun (WGS) entry which is preliminary data.</text>
</comment>
<proteinExistence type="predicted"/>
<dbReference type="PROSITE" id="PS50967">
    <property type="entry name" value="HRDC"/>
    <property type="match status" value="1"/>
</dbReference>
<dbReference type="InterPro" id="IPR051086">
    <property type="entry name" value="RNase_D-like"/>
</dbReference>
<dbReference type="GO" id="GO:0003676">
    <property type="term" value="F:nucleic acid binding"/>
    <property type="evidence" value="ECO:0007669"/>
    <property type="project" value="InterPro"/>
</dbReference>
<dbReference type="GO" id="GO:0008033">
    <property type="term" value="P:tRNA processing"/>
    <property type="evidence" value="ECO:0007669"/>
    <property type="project" value="UniProtKB-KW"/>
</dbReference>
<dbReference type="Pfam" id="PF01612">
    <property type="entry name" value="DNA_pol_A_exo1"/>
    <property type="match status" value="1"/>
</dbReference>
<dbReference type="AlphaFoldDB" id="A0A558HJI6"/>
<accession>A0A558HJI6</accession>
<dbReference type="CDD" id="cd06142">
    <property type="entry name" value="RNaseD_exo"/>
    <property type="match status" value="1"/>
</dbReference>
<keyword evidence="5" id="KW-0269">Exonuclease</keyword>
<dbReference type="Pfam" id="PF21293">
    <property type="entry name" value="RNAseD_HRDC_C"/>
    <property type="match status" value="1"/>
</dbReference>
<organism evidence="7 8">
    <name type="scientific">Cobetia crustatorum</name>
    <dbReference type="NCBI Taxonomy" id="553385"/>
    <lineage>
        <taxon>Bacteria</taxon>
        <taxon>Pseudomonadati</taxon>
        <taxon>Pseudomonadota</taxon>
        <taxon>Gammaproteobacteria</taxon>
        <taxon>Oceanospirillales</taxon>
        <taxon>Halomonadaceae</taxon>
        <taxon>Cobetia</taxon>
    </lineage>
</organism>
<dbReference type="NCBIfam" id="TIGR01388">
    <property type="entry name" value="rnd"/>
    <property type="match status" value="1"/>
</dbReference>
<keyword evidence="8" id="KW-1185">Reference proteome</keyword>